<dbReference type="EMBL" id="VGJX01000106">
    <property type="protein sequence ID" value="MBM3274039.1"/>
    <property type="molecule type" value="Genomic_DNA"/>
</dbReference>
<sequence>MIRQGVLLGVMSVLAGCGAGYQAIAAGPDASATSSARATARQAPAGFLGAFSSGGDALTWTQALSALARADVAYIGEFHDDPATHEFELATLKALAGAGRPVALSLEMFETDVQQTLDAYLAGSIGEAEFLASARPWPNYKTDYRPLVEYAKAAGIPVVAANVPRRLASLVAKGGLAAMAGQPDSEKRWSHIPESCPADAYWKEFEKVAAHPGMPPGAVWKWYEAQCLKDETMARSIGLALASRKVLHVNGAFHSDRGLGTPARVGKWRPGVSEAIATVRPVASVPPALPPDLAGVADSVIFVKGPAHGGPAPDRI</sequence>
<proteinExistence type="predicted"/>
<dbReference type="AlphaFoldDB" id="A0A938BM93"/>
<dbReference type="Gene3D" id="3.40.50.11550">
    <property type="match status" value="1"/>
</dbReference>
<accession>A0A938BM93</accession>
<comment type="caution">
    <text evidence="3">The sequence shown here is derived from an EMBL/GenBank/DDBJ whole genome shotgun (WGS) entry which is preliminary data.</text>
</comment>
<keyword evidence="3" id="KW-0449">Lipoprotein</keyword>
<feature type="chain" id="PRO_5036911209" evidence="1">
    <location>
        <begin position="26"/>
        <end position="316"/>
    </location>
</feature>
<reference evidence="3 4" key="1">
    <citation type="submission" date="2019-03" db="EMBL/GenBank/DDBJ databases">
        <title>Lake Tanganyika Metagenome-Assembled Genomes (MAGs).</title>
        <authorList>
            <person name="Tran P."/>
        </authorList>
    </citation>
    <scope>NUCLEOTIDE SEQUENCE [LARGE SCALE GENOMIC DNA]</scope>
    <source>
        <strain evidence="3">K_DeepCast_65m_m2_236</strain>
    </source>
</reference>
<organism evidence="3 4">
    <name type="scientific">Candidatus Tanganyikabacteria bacterium</name>
    <dbReference type="NCBI Taxonomy" id="2961651"/>
    <lineage>
        <taxon>Bacteria</taxon>
        <taxon>Bacillati</taxon>
        <taxon>Candidatus Sericytochromatia</taxon>
        <taxon>Candidatus Tanganyikabacteria</taxon>
    </lineage>
</organism>
<dbReference type="PROSITE" id="PS51257">
    <property type="entry name" value="PROKAR_LIPOPROTEIN"/>
    <property type="match status" value="1"/>
</dbReference>
<keyword evidence="1" id="KW-0732">Signal</keyword>
<dbReference type="CDD" id="cd14727">
    <property type="entry name" value="ChanN-like"/>
    <property type="match status" value="1"/>
</dbReference>
<dbReference type="SUPFAM" id="SSF159501">
    <property type="entry name" value="EreA/ChaN-like"/>
    <property type="match status" value="1"/>
</dbReference>
<evidence type="ECO:0000259" key="2">
    <source>
        <dbReference type="Pfam" id="PF04187"/>
    </source>
</evidence>
<dbReference type="InterPro" id="IPR007314">
    <property type="entry name" value="Cofac_haem-bd_dom"/>
</dbReference>
<evidence type="ECO:0000313" key="4">
    <source>
        <dbReference type="Proteomes" id="UP000703893"/>
    </source>
</evidence>
<gene>
    <name evidence="3" type="ORF">FJZ00_02715</name>
</gene>
<evidence type="ECO:0000313" key="3">
    <source>
        <dbReference type="EMBL" id="MBM3274039.1"/>
    </source>
</evidence>
<feature type="signal peptide" evidence="1">
    <location>
        <begin position="1"/>
        <end position="25"/>
    </location>
</feature>
<dbReference type="Pfam" id="PF04187">
    <property type="entry name" value="Cofac_haem_bdg"/>
    <property type="match status" value="1"/>
</dbReference>
<name>A0A938BM93_9BACT</name>
<evidence type="ECO:0000256" key="1">
    <source>
        <dbReference type="SAM" id="SignalP"/>
    </source>
</evidence>
<dbReference type="Proteomes" id="UP000703893">
    <property type="component" value="Unassembled WGS sequence"/>
</dbReference>
<feature type="domain" description="Haem-binding uptake Tiki superfamily ChaN" evidence="2">
    <location>
        <begin position="64"/>
        <end position="265"/>
    </location>
</feature>
<protein>
    <submittedName>
        <fullName evidence="3">ChaN family lipoprotein</fullName>
    </submittedName>
</protein>